<comment type="similarity">
    <text evidence="19">Belongs to the MurB family.</text>
</comment>
<dbReference type="GO" id="GO:0005829">
    <property type="term" value="C:cytosol"/>
    <property type="evidence" value="ECO:0007669"/>
    <property type="project" value="TreeGrafter"/>
</dbReference>
<dbReference type="Pfam" id="PF01565">
    <property type="entry name" value="FAD_binding_4"/>
    <property type="match status" value="1"/>
</dbReference>
<dbReference type="EC" id="1.3.1.98" evidence="5 19"/>
<comment type="catalytic activity">
    <reaction evidence="18 19">
        <text>UDP-N-acetyl-alpha-D-muramate + NADP(+) = UDP-N-acetyl-3-O-(1-carboxyvinyl)-alpha-D-glucosamine + NADPH + H(+)</text>
        <dbReference type="Rhea" id="RHEA:12248"/>
        <dbReference type="ChEBI" id="CHEBI:15378"/>
        <dbReference type="ChEBI" id="CHEBI:57783"/>
        <dbReference type="ChEBI" id="CHEBI:58349"/>
        <dbReference type="ChEBI" id="CHEBI:68483"/>
        <dbReference type="ChEBI" id="CHEBI:70757"/>
        <dbReference type="EC" id="1.3.1.98"/>
    </reaction>
</comment>
<organism evidence="21 22">
    <name type="scientific">Alkalispirochaeta americana</name>
    <dbReference type="NCBI Taxonomy" id="159291"/>
    <lineage>
        <taxon>Bacteria</taxon>
        <taxon>Pseudomonadati</taxon>
        <taxon>Spirochaetota</taxon>
        <taxon>Spirochaetia</taxon>
        <taxon>Spirochaetales</taxon>
        <taxon>Spirochaetaceae</taxon>
        <taxon>Alkalispirochaeta</taxon>
    </lineage>
</organism>
<evidence type="ECO:0000256" key="5">
    <source>
        <dbReference type="ARBA" id="ARBA00012518"/>
    </source>
</evidence>
<evidence type="ECO:0000256" key="11">
    <source>
        <dbReference type="ARBA" id="ARBA00022857"/>
    </source>
</evidence>
<dbReference type="Gene3D" id="3.30.465.10">
    <property type="match status" value="1"/>
</dbReference>
<dbReference type="UniPathway" id="UPA00219"/>
<protein>
    <recommendedName>
        <fullName evidence="6 19">UDP-N-acetylenolpyruvoylglucosamine reductase</fullName>
        <ecNumber evidence="5 19">1.3.1.98</ecNumber>
    </recommendedName>
    <alternativeName>
        <fullName evidence="17 19">UDP-N-acetylmuramate dehydrogenase</fullName>
    </alternativeName>
</protein>
<keyword evidence="8 19" id="KW-0132">Cell division</keyword>
<evidence type="ECO:0000256" key="9">
    <source>
        <dbReference type="ARBA" id="ARBA00022630"/>
    </source>
</evidence>
<dbReference type="STRING" id="159291.SAMN05920897_10195"/>
<dbReference type="EMBL" id="FTMS01000001">
    <property type="protein sequence ID" value="SIP88008.1"/>
    <property type="molecule type" value="Genomic_DNA"/>
</dbReference>
<comment type="pathway">
    <text evidence="4 19">Cell wall biogenesis; peptidoglycan biosynthesis.</text>
</comment>
<evidence type="ECO:0000256" key="7">
    <source>
        <dbReference type="ARBA" id="ARBA00022490"/>
    </source>
</evidence>
<comment type="subcellular location">
    <subcellularLocation>
        <location evidence="3 19">Cytoplasm</location>
    </subcellularLocation>
</comment>
<evidence type="ECO:0000256" key="18">
    <source>
        <dbReference type="ARBA" id="ARBA00048914"/>
    </source>
</evidence>
<dbReference type="InterPro" id="IPR003170">
    <property type="entry name" value="MurB"/>
</dbReference>
<dbReference type="OrthoDB" id="9804753at2"/>
<dbReference type="InterPro" id="IPR036635">
    <property type="entry name" value="MurB_C_sf"/>
</dbReference>
<evidence type="ECO:0000256" key="3">
    <source>
        <dbReference type="ARBA" id="ARBA00004496"/>
    </source>
</evidence>
<keyword evidence="13 19" id="KW-0573">Peptidoglycan synthesis</keyword>
<accession>A0A1N6N7G6</accession>
<evidence type="ECO:0000256" key="1">
    <source>
        <dbReference type="ARBA" id="ARBA00001974"/>
    </source>
</evidence>
<feature type="active site" description="Proton donor" evidence="19">
    <location>
        <position position="228"/>
    </location>
</feature>
<evidence type="ECO:0000256" key="17">
    <source>
        <dbReference type="ARBA" id="ARBA00031026"/>
    </source>
</evidence>
<keyword evidence="15 19" id="KW-0131">Cell cycle</keyword>
<comment type="cofactor">
    <cofactor evidence="1 19">
        <name>FAD</name>
        <dbReference type="ChEBI" id="CHEBI:57692"/>
    </cofactor>
</comment>
<name>A0A1N6N7G6_9SPIO</name>
<dbReference type="InterPro" id="IPR011601">
    <property type="entry name" value="MurB_C"/>
</dbReference>
<feature type="active site" evidence="19">
    <location>
        <position position="300"/>
    </location>
</feature>
<evidence type="ECO:0000256" key="8">
    <source>
        <dbReference type="ARBA" id="ARBA00022618"/>
    </source>
</evidence>
<dbReference type="Pfam" id="PF02873">
    <property type="entry name" value="MurB_C"/>
    <property type="match status" value="1"/>
</dbReference>
<dbReference type="SUPFAM" id="SSF56176">
    <property type="entry name" value="FAD-binding/transporter-associated domain-like"/>
    <property type="match status" value="1"/>
</dbReference>
<evidence type="ECO:0000256" key="19">
    <source>
        <dbReference type="HAMAP-Rule" id="MF_00037"/>
    </source>
</evidence>
<keyword evidence="9 19" id="KW-0285">Flavoprotein</keyword>
<dbReference type="NCBIfam" id="NF010480">
    <property type="entry name" value="PRK13905.1"/>
    <property type="match status" value="1"/>
</dbReference>
<dbReference type="Gene3D" id="3.30.43.10">
    <property type="entry name" value="Uridine Diphospho-n-acetylenolpyruvylglucosamine Reductase, domain 2"/>
    <property type="match status" value="1"/>
</dbReference>
<reference evidence="22" key="1">
    <citation type="submission" date="2017-01" db="EMBL/GenBank/DDBJ databases">
        <authorList>
            <person name="Varghese N."/>
            <person name="Submissions S."/>
        </authorList>
    </citation>
    <scope>NUCLEOTIDE SEQUENCE [LARGE SCALE GENOMIC DNA]</scope>
    <source>
        <strain evidence="22">ASpG1</strain>
    </source>
</reference>
<dbReference type="RefSeq" id="WP_076487329.1">
    <property type="nucleotide sequence ID" value="NZ_FTMS01000001.1"/>
</dbReference>
<keyword evidence="16 19" id="KW-0961">Cell wall biogenesis/degradation</keyword>
<evidence type="ECO:0000256" key="14">
    <source>
        <dbReference type="ARBA" id="ARBA00023002"/>
    </source>
</evidence>
<evidence type="ECO:0000256" key="10">
    <source>
        <dbReference type="ARBA" id="ARBA00022827"/>
    </source>
</evidence>
<evidence type="ECO:0000256" key="12">
    <source>
        <dbReference type="ARBA" id="ARBA00022960"/>
    </source>
</evidence>
<evidence type="ECO:0000256" key="2">
    <source>
        <dbReference type="ARBA" id="ARBA00003921"/>
    </source>
</evidence>
<dbReference type="GO" id="GO:0008360">
    <property type="term" value="P:regulation of cell shape"/>
    <property type="evidence" value="ECO:0007669"/>
    <property type="project" value="UniProtKB-KW"/>
</dbReference>
<dbReference type="HAMAP" id="MF_00037">
    <property type="entry name" value="MurB"/>
    <property type="match status" value="1"/>
</dbReference>
<dbReference type="GO" id="GO:0051301">
    <property type="term" value="P:cell division"/>
    <property type="evidence" value="ECO:0007669"/>
    <property type="project" value="UniProtKB-KW"/>
</dbReference>
<dbReference type="Gene3D" id="3.90.78.10">
    <property type="entry name" value="UDP-N-acetylenolpyruvoylglucosamine reductase, C-terminal domain"/>
    <property type="match status" value="1"/>
</dbReference>
<dbReference type="InterPro" id="IPR016166">
    <property type="entry name" value="FAD-bd_PCMH"/>
</dbReference>
<dbReference type="PANTHER" id="PTHR21071">
    <property type="entry name" value="UDP-N-ACETYLENOLPYRUVOYLGLUCOSAMINE REDUCTASE"/>
    <property type="match status" value="1"/>
</dbReference>
<dbReference type="InterPro" id="IPR006094">
    <property type="entry name" value="Oxid_FAD_bind_N"/>
</dbReference>
<keyword evidence="22" id="KW-1185">Reference proteome</keyword>
<evidence type="ECO:0000313" key="21">
    <source>
        <dbReference type="EMBL" id="SIP88008.1"/>
    </source>
</evidence>
<dbReference type="PROSITE" id="PS51387">
    <property type="entry name" value="FAD_PCMH"/>
    <property type="match status" value="1"/>
</dbReference>
<keyword evidence="14 19" id="KW-0560">Oxidoreductase</keyword>
<dbReference type="SUPFAM" id="SSF56194">
    <property type="entry name" value="Uridine diphospho-N-Acetylenolpyruvylglucosamine reductase, MurB, C-terminal domain"/>
    <property type="match status" value="1"/>
</dbReference>
<dbReference type="GO" id="GO:0008762">
    <property type="term" value="F:UDP-N-acetylmuramate dehydrogenase activity"/>
    <property type="evidence" value="ECO:0007669"/>
    <property type="project" value="UniProtKB-UniRule"/>
</dbReference>
<dbReference type="GO" id="GO:0071949">
    <property type="term" value="F:FAD binding"/>
    <property type="evidence" value="ECO:0007669"/>
    <property type="project" value="InterPro"/>
</dbReference>
<dbReference type="InterPro" id="IPR036318">
    <property type="entry name" value="FAD-bd_PCMH-like_sf"/>
</dbReference>
<dbReference type="InterPro" id="IPR016167">
    <property type="entry name" value="FAD-bd_PCMH_sub1"/>
</dbReference>
<sequence>MANLQRELEKCNLAIPFSSQEPLAPYTTFRVGGPAEVLAQPSSEEEAAQLIRISQELKVPLTVLGGGANVVISDRGLRGIVLHTGRLNRISQEGDLLRAETGTSVSTLAAAAADRNLAGLAFIYGMPGSVGGAVWMNARCYGGEISHVLKEVSYLALTGSQAGTPGVYTSRPEDFSYKRSPFQEGSRLITGATFALHRGERSPLWEEMRRNEEDRRAKGHFEAPCAGSIFKNNRDFGAPSGQIIDEVGLRGLQRGGALVSPRHGNIIINTGNARAREIRDLVLEVQSRVHQARGILLEPEVLFLGD</sequence>
<comment type="caution">
    <text evidence="19">Lacks conserved residue(s) required for the propagation of feature annotation.</text>
</comment>
<gene>
    <name evidence="19" type="primary">murB</name>
    <name evidence="21" type="ORF">SAMN05920897_10195</name>
</gene>
<dbReference type="Proteomes" id="UP000186400">
    <property type="component" value="Unassembled WGS sequence"/>
</dbReference>
<evidence type="ECO:0000256" key="15">
    <source>
        <dbReference type="ARBA" id="ARBA00023306"/>
    </source>
</evidence>
<dbReference type="AlphaFoldDB" id="A0A1N6N7G6"/>
<dbReference type="PANTHER" id="PTHR21071:SF4">
    <property type="entry name" value="UDP-N-ACETYLENOLPYRUVOYLGLUCOSAMINE REDUCTASE"/>
    <property type="match status" value="1"/>
</dbReference>
<evidence type="ECO:0000259" key="20">
    <source>
        <dbReference type="PROSITE" id="PS51387"/>
    </source>
</evidence>
<evidence type="ECO:0000256" key="13">
    <source>
        <dbReference type="ARBA" id="ARBA00022984"/>
    </source>
</evidence>
<evidence type="ECO:0000256" key="16">
    <source>
        <dbReference type="ARBA" id="ARBA00023316"/>
    </source>
</evidence>
<dbReference type="NCBIfam" id="TIGR00179">
    <property type="entry name" value="murB"/>
    <property type="match status" value="1"/>
</dbReference>
<keyword evidence="10 19" id="KW-0274">FAD</keyword>
<keyword evidence="7 19" id="KW-0963">Cytoplasm</keyword>
<evidence type="ECO:0000313" key="22">
    <source>
        <dbReference type="Proteomes" id="UP000186400"/>
    </source>
</evidence>
<comment type="function">
    <text evidence="2 19">Cell wall formation.</text>
</comment>
<dbReference type="InterPro" id="IPR016169">
    <property type="entry name" value="FAD-bd_PCMH_sub2"/>
</dbReference>
<dbReference type="GO" id="GO:0071555">
    <property type="term" value="P:cell wall organization"/>
    <property type="evidence" value="ECO:0007669"/>
    <property type="project" value="UniProtKB-KW"/>
</dbReference>
<proteinExistence type="inferred from homology"/>
<evidence type="ECO:0000256" key="4">
    <source>
        <dbReference type="ARBA" id="ARBA00004752"/>
    </source>
</evidence>
<feature type="domain" description="FAD-binding PCMH-type" evidence="20">
    <location>
        <begin position="30"/>
        <end position="199"/>
    </location>
</feature>
<evidence type="ECO:0000256" key="6">
    <source>
        <dbReference type="ARBA" id="ARBA00015188"/>
    </source>
</evidence>
<keyword evidence="12 19" id="KW-0133">Cell shape</keyword>
<keyword evidence="11 19" id="KW-0521">NADP</keyword>
<dbReference type="GO" id="GO:0009252">
    <property type="term" value="P:peptidoglycan biosynthetic process"/>
    <property type="evidence" value="ECO:0007669"/>
    <property type="project" value="UniProtKB-UniRule"/>
</dbReference>